<evidence type="ECO:0000256" key="6">
    <source>
        <dbReference type="SAM" id="MobiDB-lite"/>
    </source>
</evidence>
<comment type="caution">
    <text evidence="8">The sequence shown here is derived from an EMBL/GenBank/DDBJ whole genome shotgun (WGS) entry which is preliminary data.</text>
</comment>
<evidence type="ECO:0000256" key="4">
    <source>
        <dbReference type="ARBA" id="ARBA00034320"/>
    </source>
</evidence>
<dbReference type="Pfam" id="PF07683">
    <property type="entry name" value="CobW_C"/>
    <property type="match status" value="1"/>
</dbReference>
<proteinExistence type="inferred from homology"/>
<comment type="similarity">
    <text evidence="4">Belongs to the SIMIBI class G3E GTPase family. ZNG1 subfamily.</text>
</comment>
<keyword evidence="9" id="KW-1185">Reference proteome</keyword>
<keyword evidence="2" id="KW-0378">Hydrolase</keyword>
<dbReference type="EMBL" id="BEYU01000095">
    <property type="protein sequence ID" value="GBG31357.1"/>
    <property type="molecule type" value="Genomic_DNA"/>
</dbReference>
<accession>A0A2R5GKF0</accession>
<gene>
    <name evidence="8" type="ORF">FCC1311_075812</name>
</gene>
<keyword evidence="1" id="KW-0547">Nucleotide-binding</keyword>
<dbReference type="Proteomes" id="UP000241890">
    <property type="component" value="Unassembled WGS sequence"/>
</dbReference>
<keyword evidence="3" id="KW-0143">Chaperone</keyword>
<dbReference type="Gene3D" id="3.40.50.300">
    <property type="entry name" value="P-loop containing nucleotide triphosphate hydrolases"/>
    <property type="match status" value="1"/>
</dbReference>
<evidence type="ECO:0000256" key="2">
    <source>
        <dbReference type="ARBA" id="ARBA00022801"/>
    </source>
</evidence>
<dbReference type="InterPro" id="IPR003495">
    <property type="entry name" value="CobW/HypB/UreG_nucleotide-bd"/>
</dbReference>
<dbReference type="InterPro" id="IPR036627">
    <property type="entry name" value="CobW-likC_sf"/>
</dbReference>
<evidence type="ECO:0000259" key="7">
    <source>
        <dbReference type="SMART" id="SM00833"/>
    </source>
</evidence>
<dbReference type="SMART" id="SM00833">
    <property type="entry name" value="CobW_C"/>
    <property type="match status" value="1"/>
</dbReference>
<name>A0A2R5GKF0_9STRA</name>
<dbReference type="InParanoid" id="A0A2R5GKF0"/>
<dbReference type="GO" id="GO:0000166">
    <property type="term" value="F:nucleotide binding"/>
    <property type="evidence" value="ECO:0007669"/>
    <property type="project" value="UniProtKB-KW"/>
</dbReference>
<dbReference type="PANTHER" id="PTHR43603">
    <property type="entry name" value="COBW DOMAIN-CONTAINING PROTEIN DDB_G0274527"/>
    <property type="match status" value="1"/>
</dbReference>
<dbReference type="AlphaFoldDB" id="A0A2R5GKF0"/>
<dbReference type="GO" id="GO:0016787">
    <property type="term" value="F:hydrolase activity"/>
    <property type="evidence" value="ECO:0007669"/>
    <property type="project" value="UniProtKB-KW"/>
</dbReference>
<feature type="domain" description="CobW C-terminal" evidence="7">
    <location>
        <begin position="327"/>
        <end position="446"/>
    </location>
</feature>
<feature type="region of interest" description="Disordered" evidence="6">
    <location>
        <begin position="20"/>
        <end position="40"/>
    </location>
</feature>
<evidence type="ECO:0000313" key="8">
    <source>
        <dbReference type="EMBL" id="GBG31357.1"/>
    </source>
</evidence>
<evidence type="ECO:0000256" key="3">
    <source>
        <dbReference type="ARBA" id="ARBA00023186"/>
    </source>
</evidence>
<dbReference type="InterPro" id="IPR027417">
    <property type="entry name" value="P-loop_NTPase"/>
</dbReference>
<sequence length="467" mass="51631">MDDLEAAAEVLLAQGLAVEKEEEKIEHKPEDARKRTTKFEAPMPKAKTNNKRQRTERIEVTVLSGMLGAGKSTLLHHMLANRGGLRMGVIVNDVASVNIDAREVQRRTQGEDGIETVQLQNGCACCSASDDLYRSLDQLLQVGPFDHIVVECSGVAEPKRLWHGLQVALQEEGTDAKARLSRLVTLVDASELESLFGKLGSKVAAEAPDNPWSKSDAARFTCDLLAEQIESADVLLLNKTDLVDPSKLPRLRAILAHINPSARLYETVRGDVALDMLLGPEPSMPAPNVATSSSNAALSVDEEHRTFLEAFDRLRRSETAEAPDVLVKTHVYRRRRPFEPQKFARTMISARPACLADPILRAKGYCWLANQHDMALYYSRAGLQATLVPIGAWWAAIPREEWPSENMPANVRRDFEGTFGDRRQEIVLIGLDLDVEAIEAALDACLLSDTEMQDIFGSDDDDTKDKA</sequence>
<reference evidence="8 9" key="1">
    <citation type="submission" date="2017-12" db="EMBL/GenBank/DDBJ databases">
        <title>Sequencing, de novo assembly and annotation of complete genome of a new Thraustochytrid species, strain FCC1311.</title>
        <authorList>
            <person name="Sedici K."/>
            <person name="Godart F."/>
            <person name="Aiese Cigliano R."/>
            <person name="Sanseverino W."/>
            <person name="Barakat M."/>
            <person name="Ortet P."/>
            <person name="Marechal E."/>
            <person name="Cagnac O."/>
            <person name="Amato A."/>
        </authorList>
    </citation>
    <scope>NUCLEOTIDE SEQUENCE [LARGE SCALE GENOMIC DNA]</scope>
</reference>
<evidence type="ECO:0000256" key="5">
    <source>
        <dbReference type="ARBA" id="ARBA00049117"/>
    </source>
</evidence>
<protein>
    <submittedName>
        <fullName evidence="8">COBW domain-containing protein DDB_G0274527</fullName>
    </submittedName>
</protein>
<dbReference type="InterPro" id="IPR011629">
    <property type="entry name" value="CobW-like_C"/>
</dbReference>
<dbReference type="PANTHER" id="PTHR43603:SF1">
    <property type="entry name" value="ZINC-REGULATED GTPASE METALLOPROTEIN ACTIVATOR 1"/>
    <property type="match status" value="1"/>
</dbReference>
<organism evidence="8 9">
    <name type="scientific">Hondaea fermentalgiana</name>
    <dbReference type="NCBI Taxonomy" id="2315210"/>
    <lineage>
        <taxon>Eukaryota</taxon>
        <taxon>Sar</taxon>
        <taxon>Stramenopiles</taxon>
        <taxon>Bigyra</taxon>
        <taxon>Labyrinthulomycetes</taxon>
        <taxon>Thraustochytrida</taxon>
        <taxon>Thraustochytriidae</taxon>
        <taxon>Hondaea</taxon>
    </lineage>
</organism>
<dbReference type="CDD" id="cd03112">
    <property type="entry name" value="CobW-like"/>
    <property type="match status" value="1"/>
</dbReference>
<evidence type="ECO:0000313" key="9">
    <source>
        <dbReference type="Proteomes" id="UP000241890"/>
    </source>
</evidence>
<dbReference type="Pfam" id="PF02492">
    <property type="entry name" value="cobW"/>
    <property type="match status" value="1"/>
</dbReference>
<dbReference type="OrthoDB" id="272672at2759"/>
<feature type="compositionally biased region" description="Basic and acidic residues" evidence="6">
    <location>
        <begin position="20"/>
        <end position="38"/>
    </location>
</feature>
<dbReference type="Gene3D" id="3.30.1220.10">
    <property type="entry name" value="CobW-like, C-terminal domain"/>
    <property type="match status" value="1"/>
</dbReference>
<dbReference type="SUPFAM" id="SSF52540">
    <property type="entry name" value="P-loop containing nucleoside triphosphate hydrolases"/>
    <property type="match status" value="1"/>
</dbReference>
<dbReference type="InterPro" id="IPR051927">
    <property type="entry name" value="Zn_Chap_cDPG_Synth"/>
</dbReference>
<evidence type="ECO:0000256" key="1">
    <source>
        <dbReference type="ARBA" id="ARBA00022741"/>
    </source>
</evidence>
<comment type="catalytic activity">
    <reaction evidence="5">
        <text>GTP + H2O = GDP + phosphate + H(+)</text>
        <dbReference type="Rhea" id="RHEA:19669"/>
        <dbReference type="ChEBI" id="CHEBI:15377"/>
        <dbReference type="ChEBI" id="CHEBI:15378"/>
        <dbReference type="ChEBI" id="CHEBI:37565"/>
        <dbReference type="ChEBI" id="CHEBI:43474"/>
        <dbReference type="ChEBI" id="CHEBI:58189"/>
    </reaction>
    <physiologicalReaction direction="left-to-right" evidence="5">
        <dbReference type="Rhea" id="RHEA:19670"/>
    </physiologicalReaction>
</comment>